<evidence type="ECO:0000256" key="1">
    <source>
        <dbReference type="SAM" id="MobiDB-lite"/>
    </source>
</evidence>
<protein>
    <recommendedName>
        <fullName evidence="5">Integral membrane protein</fullName>
    </recommendedName>
</protein>
<feature type="compositionally biased region" description="Low complexity" evidence="1">
    <location>
        <begin position="218"/>
        <end position="244"/>
    </location>
</feature>
<keyword evidence="2" id="KW-0812">Transmembrane</keyword>
<dbReference type="PROSITE" id="PS51257">
    <property type="entry name" value="PROKAR_LIPOPROTEIN"/>
    <property type="match status" value="1"/>
</dbReference>
<feature type="region of interest" description="Disordered" evidence="1">
    <location>
        <begin position="218"/>
        <end position="255"/>
    </location>
</feature>
<keyword evidence="2" id="KW-0472">Membrane</keyword>
<proteinExistence type="predicted"/>
<comment type="caution">
    <text evidence="3">The sequence shown here is derived from an EMBL/GenBank/DDBJ whole genome shotgun (WGS) entry which is preliminary data.</text>
</comment>
<feature type="transmembrane region" description="Helical" evidence="2">
    <location>
        <begin position="156"/>
        <end position="173"/>
    </location>
</feature>
<evidence type="ECO:0000313" key="3">
    <source>
        <dbReference type="EMBL" id="GAA2338615.1"/>
    </source>
</evidence>
<feature type="transmembrane region" description="Helical" evidence="2">
    <location>
        <begin position="108"/>
        <end position="129"/>
    </location>
</feature>
<dbReference type="Proteomes" id="UP001500253">
    <property type="component" value="Unassembled WGS sequence"/>
</dbReference>
<dbReference type="EMBL" id="BAAASD010000007">
    <property type="protein sequence ID" value="GAA2338615.1"/>
    <property type="molecule type" value="Genomic_DNA"/>
</dbReference>
<keyword evidence="2" id="KW-1133">Transmembrane helix</keyword>
<evidence type="ECO:0000256" key="2">
    <source>
        <dbReference type="SAM" id="Phobius"/>
    </source>
</evidence>
<accession>A0ABN3FVM6</accession>
<dbReference type="RefSeq" id="WP_346174463.1">
    <property type="nucleotide sequence ID" value="NZ_BAAASD010000007.1"/>
</dbReference>
<reference evidence="3 4" key="1">
    <citation type="journal article" date="2019" name="Int. J. Syst. Evol. Microbiol.">
        <title>The Global Catalogue of Microorganisms (GCM) 10K type strain sequencing project: providing services to taxonomists for standard genome sequencing and annotation.</title>
        <authorList>
            <consortium name="The Broad Institute Genomics Platform"/>
            <consortium name="The Broad Institute Genome Sequencing Center for Infectious Disease"/>
            <person name="Wu L."/>
            <person name="Ma J."/>
        </authorList>
    </citation>
    <scope>NUCLEOTIDE SEQUENCE [LARGE SCALE GENOMIC DNA]</scope>
    <source>
        <strain evidence="3 4">JCM 4316</strain>
    </source>
</reference>
<name>A0ABN3FVM6_9ACTN</name>
<feature type="transmembrane region" description="Helical" evidence="2">
    <location>
        <begin position="79"/>
        <end position="102"/>
    </location>
</feature>
<evidence type="ECO:0008006" key="5">
    <source>
        <dbReference type="Google" id="ProtNLM"/>
    </source>
</evidence>
<feature type="transmembrane region" description="Helical" evidence="2">
    <location>
        <begin position="23"/>
        <end position="51"/>
    </location>
</feature>
<organism evidence="3 4">
    <name type="scientific">Streptomyces cuspidosporus</name>
    <dbReference type="NCBI Taxonomy" id="66882"/>
    <lineage>
        <taxon>Bacteria</taxon>
        <taxon>Bacillati</taxon>
        <taxon>Actinomycetota</taxon>
        <taxon>Actinomycetes</taxon>
        <taxon>Kitasatosporales</taxon>
        <taxon>Streptomycetaceae</taxon>
        <taxon>Streptomyces</taxon>
    </lineage>
</organism>
<feature type="compositionally biased region" description="Polar residues" evidence="1">
    <location>
        <begin position="245"/>
        <end position="255"/>
    </location>
</feature>
<keyword evidence="4" id="KW-1185">Reference proteome</keyword>
<gene>
    <name evidence="3" type="ORF">GCM10010246_24070</name>
</gene>
<evidence type="ECO:0000313" key="4">
    <source>
        <dbReference type="Proteomes" id="UP001500253"/>
    </source>
</evidence>
<sequence>MPQATTREPGELVGPRFALFSDVLLLGLATTVACLPVLTAPAAMSTACAVLDRRVRHDRTITVGGYFRDLRARLRTGDLAAGAAVVAGGALLLFNALVAGAGLPGAAVFRPALLVAGALLAVVLLRACARPESATGWRAAGRAAAYETVRAPRGSAVLLLAVATAAVCAWAYPPLALLVPGPLALAARAVEHAGATAPATAAAQAVLADPATPAIAPGAPAPAATPAVPATAATAPAAPAAPATSSYSRTTTEHP</sequence>